<evidence type="ECO:0000259" key="4">
    <source>
        <dbReference type="PROSITE" id="PS51304"/>
    </source>
</evidence>
<feature type="region of interest" description="Disordered" evidence="2">
    <location>
        <begin position="358"/>
        <end position="403"/>
    </location>
</feature>
<feature type="compositionally biased region" description="Basic and acidic residues" evidence="2">
    <location>
        <begin position="390"/>
        <end position="400"/>
    </location>
</feature>
<comment type="caution">
    <text evidence="5">The sequence shown here is derived from an EMBL/GenBank/DDBJ whole genome shotgun (WGS) entry which is preliminary data.</text>
</comment>
<feature type="non-terminal residue" evidence="5">
    <location>
        <position position="414"/>
    </location>
</feature>
<gene>
    <name evidence="5" type="ORF">MSPICULIGERA_LOCUS5904</name>
</gene>
<evidence type="ECO:0000313" key="6">
    <source>
        <dbReference type="Proteomes" id="UP001177023"/>
    </source>
</evidence>
<evidence type="ECO:0000256" key="1">
    <source>
        <dbReference type="ARBA" id="ARBA00022734"/>
    </source>
</evidence>
<organism evidence="5 6">
    <name type="scientific">Mesorhabditis spiculigera</name>
    <dbReference type="NCBI Taxonomy" id="96644"/>
    <lineage>
        <taxon>Eukaryota</taxon>
        <taxon>Metazoa</taxon>
        <taxon>Ecdysozoa</taxon>
        <taxon>Nematoda</taxon>
        <taxon>Chromadorea</taxon>
        <taxon>Rhabditida</taxon>
        <taxon>Rhabditina</taxon>
        <taxon>Rhabditomorpha</taxon>
        <taxon>Rhabditoidea</taxon>
        <taxon>Rhabditidae</taxon>
        <taxon>Mesorhabditinae</taxon>
        <taxon>Mesorhabditis</taxon>
    </lineage>
</organism>
<dbReference type="InterPro" id="IPR001079">
    <property type="entry name" value="Galectin_CRD"/>
</dbReference>
<sequence length="414" mass="47151">MWVIRLFVVFALTNAYINPHWYTQCFRRNLKVGDVITVKGTILTGSQRWTCNLAMSQMNNIIIHADHRISDGENYIAAIPFTGGRFEFTFRILSEQIVEVMYKNGGLAGTTYNRGGNIALTAVRQIDCNGDLENITFHGDMMRDKVLPVPSRNDCLMFPPGPSPRRRKPTKEHKHHHHDEDSESDWDDRSHGREHDKSDAFNIEVSSEERWRNLRVGDVIRVKGSIISGATRWTCNIAMSEMNNIILHADHRIRPTRVEGARGTYVNIRPGMGGWVHKNYHAAIPFSGGPFEMSFRIIAENIVEVVYNSTTFAGTTYNRGKHIPLSVVRQIDCNGDLMDVTFHGDMMRDKVLPVKSRSDCMMFPPSPPPRSRSREHPHHSHSHGWSHSHSHSDSGSHDSGFDDFNIELPRFGRD</sequence>
<feature type="compositionally biased region" description="Basic and acidic residues" evidence="2">
    <location>
        <begin position="187"/>
        <end position="199"/>
    </location>
</feature>
<dbReference type="GO" id="GO:0030246">
    <property type="term" value="F:carbohydrate binding"/>
    <property type="evidence" value="ECO:0007669"/>
    <property type="project" value="UniProtKB-KW"/>
</dbReference>
<evidence type="ECO:0000313" key="5">
    <source>
        <dbReference type="EMBL" id="CAJ0567351.1"/>
    </source>
</evidence>
<keyword evidence="3" id="KW-0732">Signal</keyword>
<name>A0AA36CE65_9BILA</name>
<proteinExistence type="predicted"/>
<protein>
    <recommendedName>
        <fullName evidence="4">Galectin domain-containing protein</fullName>
    </recommendedName>
</protein>
<keyword evidence="1" id="KW-0430">Lectin</keyword>
<evidence type="ECO:0000256" key="2">
    <source>
        <dbReference type="SAM" id="MobiDB-lite"/>
    </source>
</evidence>
<dbReference type="Proteomes" id="UP001177023">
    <property type="component" value="Unassembled WGS sequence"/>
</dbReference>
<dbReference type="PROSITE" id="PS51304">
    <property type="entry name" value="GALECTIN"/>
    <property type="match status" value="1"/>
</dbReference>
<keyword evidence="6" id="KW-1185">Reference proteome</keyword>
<feature type="domain" description="Galectin" evidence="4">
    <location>
        <begin position="206"/>
        <end position="348"/>
    </location>
</feature>
<accession>A0AA36CE65</accession>
<dbReference type="SUPFAM" id="SSF49899">
    <property type="entry name" value="Concanavalin A-like lectins/glucanases"/>
    <property type="match status" value="2"/>
</dbReference>
<feature type="region of interest" description="Disordered" evidence="2">
    <location>
        <begin position="153"/>
        <end position="201"/>
    </location>
</feature>
<dbReference type="Gene3D" id="2.60.120.200">
    <property type="match status" value="1"/>
</dbReference>
<dbReference type="InterPro" id="IPR013320">
    <property type="entry name" value="ConA-like_dom_sf"/>
</dbReference>
<evidence type="ECO:0000256" key="3">
    <source>
        <dbReference type="SAM" id="SignalP"/>
    </source>
</evidence>
<feature type="chain" id="PRO_5041256392" description="Galectin domain-containing protein" evidence="3">
    <location>
        <begin position="16"/>
        <end position="414"/>
    </location>
</feature>
<reference evidence="5" key="1">
    <citation type="submission" date="2023-06" db="EMBL/GenBank/DDBJ databases">
        <authorList>
            <person name="Delattre M."/>
        </authorList>
    </citation>
    <scope>NUCLEOTIDE SEQUENCE</scope>
    <source>
        <strain evidence="5">AF72</strain>
    </source>
</reference>
<dbReference type="AlphaFoldDB" id="A0AA36CE65"/>
<feature type="compositionally biased region" description="Basic residues" evidence="2">
    <location>
        <begin position="164"/>
        <end position="177"/>
    </location>
</feature>
<feature type="compositionally biased region" description="Basic residues" evidence="2">
    <location>
        <begin position="371"/>
        <end position="389"/>
    </location>
</feature>
<feature type="signal peptide" evidence="3">
    <location>
        <begin position="1"/>
        <end position="15"/>
    </location>
</feature>
<dbReference type="EMBL" id="CATQJA010001471">
    <property type="protein sequence ID" value="CAJ0567351.1"/>
    <property type="molecule type" value="Genomic_DNA"/>
</dbReference>